<keyword evidence="4" id="KW-1185">Reference proteome</keyword>
<dbReference type="OrthoDB" id="680270at2"/>
<dbReference type="Proteomes" id="UP000248917">
    <property type="component" value="Unassembled WGS sequence"/>
</dbReference>
<comment type="caution">
    <text evidence="3">The sequence shown here is derived from an EMBL/GenBank/DDBJ whole genome shotgun (WGS) entry which is preliminary data.</text>
</comment>
<protein>
    <submittedName>
        <fullName evidence="3">Putative autotransporter adhesin-like protein</fullName>
    </submittedName>
</protein>
<dbReference type="Gene3D" id="2.160.20.120">
    <property type="match status" value="1"/>
</dbReference>
<feature type="signal peptide" evidence="1">
    <location>
        <begin position="1"/>
        <end position="22"/>
    </location>
</feature>
<accession>A0A326RZW8</accession>
<feature type="domain" description="Putative auto-transporter adhesin head GIN" evidence="2">
    <location>
        <begin position="33"/>
        <end position="214"/>
    </location>
</feature>
<dbReference type="InterPro" id="IPR021255">
    <property type="entry name" value="DUF2807"/>
</dbReference>
<evidence type="ECO:0000256" key="1">
    <source>
        <dbReference type="SAM" id="SignalP"/>
    </source>
</evidence>
<dbReference type="Pfam" id="PF10988">
    <property type="entry name" value="DUF2807"/>
    <property type="match status" value="1"/>
</dbReference>
<keyword evidence="1" id="KW-0732">Signal</keyword>
<dbReference type="RefSeq" id="WP_111391028.1">
    <property type="nucleotide sequence ID" value="NZ_JBJINY010000033.1"/>
</dbReference>
<gene>
    <name evidence="3" type="ORF">CLV31_101216</name>
</gene>
<dbReference type="PANTHER" id="PTHR39200">
    <property type="entry name" value="HYPOTHETICAL EXPORTED PROTEIN"/>
    <property type="match status" value="1"/>
</dbReference>
<evidence type="ECO:0000313" key="3">
    <source>
        <dbReference type="EMBL" id="PZV87343.1"/>
    </source>
</evidence>
<dbReference type="AlphaFoldDB" id="A0A326RZW8"/>
<evidence type="ECO:0000259" key="2">
    <source>
        <dbReference type="Pfam" id="PF10988"/>
    </source>
</evidence>
<feature type="chain" id="PRO_5016275249" evidence="1">
    <location>
        <begin position="23"/>
        <end position="230"/>
    </location>
</feature>
<evidence type="ECO:0000313" key="4">
    <source>
        <dbReference type="Proteomes" id="UP000248917"/>
    </source>
</evidence>
<dbReference type="EMBL" id="QKTX01000001">
    <property type="protein sequence ID" value="PZV87343.1"/>
    <property type="molecule type" value="Genomic_DNA"/>
</dbReference>
<name>A0A326RZW8_9BACT</name>
<sequence length="230" mass="24243">MKITSILSALFLFMAVVFTAHAQNSQTRTPGTFTRVETGGSWDVFITKGNKDEVRLESASFDLNKVITELDGRTLKIKLEKGNYRNVELQVYVTVRELEAVGCSGSGNVLLASDFGADEFSIGTSGSGTIKAKSINARNLNVGMSGSGDVEIEGGQVDYVTIGQSGSGDFEGIDLNAQTVKIGKSGSGQTHITAIKSLTVGASGSGNVYYRGNPEMQKVGISGSAKLIKE</sequence>
<reference evidence="3 4" key="1">
    <citation type="submission" date="2018-06" db="EMBL/GenBank/DDBJ databases">
        <title>Genomic Encyclopedia of Archaeal and Bacterial Type Strains, Phase II (KMG-II): from individual species to whole genera.</title>
        <authorList>
            <person name="Goeker M."/>
        </authorList>
    </citation>
    <scope>NUCLEOTIDE SEQUENCE [LARGE SCALE GENOMIC DNA]</scope>
    <source>
        <strain evidence="3 4">T4</strain>
    </source>
</reference>
<organism evidence="3 4">
    <name type="scientific">Algoriphagus aquaeductus</name>
    <dbReference type="NCBI Taxonomy" id="475299"/>
    <lineage>
        <taxon>Bacteria</taxon>
        <taxon>Pseudomonadati</taxon>
        <taxon>Bacteroidota</taxon>
        <taxon>Cytophagia</taxon>
        <taxon>Cytophagales</taxon>
        <taxon>Cyclobacteriaceae</taxon>
        <taxon>Algoriphagus</taxon>
    </lineage>
</organism>
<dbReference type="PANTHER" id="PTHR39200:SF1">
    <property type="entry name" value="AUTO-TRANSPORTER ADHESIN HEAD GIN DOMAIN-CONTAINING PROTEIN-RELATED"/>
    <property type="match status" value="1"/>
</dbReference>
<proteinExistence type="predicted"/>